<dbReference type="InterPro" id="IPR003958">
    <property type="entry name" value="CBFA_NFYB_domain"/>
</dbReference>
<dbReference type="PANTHER" id="PTHR10252">
    <property type="entry name" value="HISTONE-LIKE TRANSCRIPTION FACTOR CCAAT-RELATED"/>
    <property type="match status" value="1"/>
</dbReference>
<evidence type="ECO:0000259" key="4">
    <source>
        <dbReference type="Pfam" id="PF00808"/>
    </source>
</evidence>
<comment type="subcellular location">
    <subcellularLocation>
        <location evidence="1">Nucleus</location>
    </subcellularLocation>
</comment>
<organism evidence="5 6">
    <name type="scientific">Linnemannia exigua</name>
    <dbReference type="NCBI Taxonomy" id="604196"/>
    <lineage>
        <taxon>Eukaryota</taxon>
        <taxon>Fungi</taxon>
        <taxon>Fungi incertae sedis</taxon>
        <taxon>Mucoromycota</taxon>
        <taxon>Mortierellomycotina</taxon>
        <taxon>Mortierellomycetes</taxon>
        <taxon>Mortierellales</taxon>
        <taxon>Mortierellaceae</taxon>
        <taxon>Linnemannia</taxon>
    </lineage>
</organism>
<feature type="compositionally biased region" description="Acidic residues" evidence="3">
    <location>
        <begin position="148"/>
        <end position="161"/>
    </location>
</feature>
<dbReference type="GO" id="GO:0006261">
    <property type="term" value="P:DNA-templated DNA replication"/>
    <property type="evidence" value="ECO:0007669"/>
    <property type="project" value="TreeGrafter"/>
</dbReference>
<evidence type="ECO:0000256" key="1">
    <source>
        <dbReference type="ARBA" id="ARBA00004123"/>
    </source>
</evidence>
<proteinExistence type="predicted"/>
<dbReference type="Proteomes" id="UP001194580">
    <property type="component" value="Unassembled WGS sequence"/>
</dbReference>
<dbReference type="Gene3D" id="1.10.20.10">
    <property type="entry name" value="Histone, subunit A"/>
    <property type="match status" value="1"/>
</dbReference>
<evidence type="ECO:0000313" key="5">
    <source>
        <dbReference type="EMBL" id="KAG0274576.1"/>
    </source>
</evidence>
<dbReference type="GO" id="GO:0008623">
    <property type="term" value="C:CHRAC"/>
    <property type="evidence" value="ECO:0007669"/>
    <property type="project" value="TreeGrafter"/>
</dbReference>
<feature type="compositionally biased region" description="Acidic residues" evidence="3">
    <location>
        <begin position="168"/>
        <end position="181"/>
    </location>
</feature>
<feature type="region of interest" description="Disordered" evidence="3">
    <location>
        <begin position="140"/>
        <end position="204"/>
    </location>
</feature>
<dbReference type="Pfam" id="PF00808">
    <property type="entry name" value="CBFD_NFYB_HMF"/>
    <property type="match status" value="1"/>
</dbReference>
<accession>A0AAD4DCF7</accession>
<dbReference type="InterPro" id="IPR050568">
    <property type="entry name" value="Transcr_DNA_Rep_Reg"/>
</dbReference>
<evidence type="ECO:0000313" key="6">
    <source>
        <dbReference type="Proteomes" id="UP001194580"/>
    </source>
</evidence>
<dbReference type="EMBL" id="JAAAIL010000586">
    <property type="protein sequence ID" value="KAG0274576.1"/>
    <property type="molecule type" value="Genomic_DNA"/>
</dbReference>
<reference evidence="5" key="1">
    <citation type="journal article" date="2020" name="Fungal Divers.">
        <title>Resolving the Mortierellaceae phylogeny through synthesis of multi-gene phylogenetics and phylogenomics.</title>
        <authorList>
            <person name="Vandepol N."/>
            <person name="Liber J."/>
            <person name="Desiro A."/>
            <person name="Na H."/>
            <person name="Kennedy M."/>
            <person name="Barry K."/>
            <person name="Grigoriev I.V."/>
            <person name="Miller A.N."/>
            <person name="O'Donnell K."/>
            <person name="Stajich J.E."/>
            <person name="Bonito G."/>
        </authorList>
    </citation>
    <scope>NUCLEOTIDE SEQUENCE</scope>
    <source>
        <strain evidence="5">NRRL 28262</strain>
    </source>
</reference>
<feature type="domain" description="Transcription factor CBF/NF-Y/archaeal histone" evidence="4">
    <location>
        <begin position="51"/>
        <end position="114"/>
    </location>
</feature>
<evidence type="ECO:0000256" key="3">
    <source>
        <dbReference type="SAM" id="MobiDB-lite"/>
    </source>
</evidence>
<keyword evidence="2" id="KW-0539">Nucleus</keyword>
<dbReference type="PANTHER" id="PTHR10252:SF54">
    <property type="entry name" value="CHROMATIN ACCESSIBILITY COMPLEX PROTEIN 1"/>
    <property type="match status" value="1"/>
</dbReference>
<feature type="compositionally biased region" description="Low complexity" evidence="3">
    <location>
        <begin position="20"/>
        <end position="40"/>
    </location>
</feature>
<dbReference type="InterPro" id="IPR009072">
    <property type="entry name" value="Histone-fold"/>
</dbReference>
<name>A0AAD4DCF7_9FUNG</name>
<dbReference type="AlphaFoldDB" id="A0AAD4DCF7"/>
<dbReference type="CDD" id="cd23645">
    <property type="entry name" value="HFD_Dpb3-like"/>
    <property type="match status" value="1"/>
</dbReference>
<sequence length="204" mass="21715">MAGSKSTAGASGRVQKKAPSKSSKSSSSSSSSKSAGSTKSLFSGTAQGVTQLPVARVKRIIKEDKDVQMVSNDAVFLISLATELFLESFTTKAFNLAKIEKRKTVSYKDLATAVTQHDSLEFLQDVIPKTMTLTAAIEKQRAAKEKEEMGDDNDGAEEEEVNGGGGDDGSEAGSGDEEEEESRSSRPMSEDEGELSTPEDMDED</sequence>
<evidence type="ECO:0000256" key="2">
    <source>
        <dbReference type="ARBA" id="ARBA00023242"/>
    </source>
</evidence>
<comment type="caution">
    <text evidence="5">The sequence shown here is derived from an EMBL/GenBank/DDBJ whole genome shotgun (WGS) entry which is preliminary data.</text>
</comment>
<dbReference type="GO" id="GO:0046982">
    <property type="term" value="F:protein heterodimerization activity"/>
    <property type="evidence" value="ECO:0007669"/>
    <property type="project" value="InterPro"/>
</dbReference>
<keyword evidence="6" id="KW-1185">Reference proteome</keyword>
<feature type="compositionally biased region" description="Acidic residues" evidence="3">
    <location>
        <begin position="190"/>
        <end position="204"/>
    </location>
</feature>
<gene>
    <name evidence="5" type="ORF">BGZ95_009647</name>
</gene>
<protein>
    <recommendedName>
        <fullName evidence="4">Transcription factor CBF/NF-Y/archaeal histone domain-containing protein</fullName>
    </recommendedName>
</protein>
<dbReference type="SUPFAM" id="SSF47113">
    <property type="entry name" value="Histone-fold"/>
    <property type="match status" value="1"/>
</dbReference>
<feature type="region of interest" description="Disordered" evidence="3">
    <location>
        <begin position="1"/>
        <end position="41"/>
    </location>
</feature>